<organism evidence="3 4">
    <name type="scientific">Comamonas antarctica</name>
    <dbReference type="NCBI Taxonomy" id="2743470"/>
    <lineage>
        <taxon>Bacteria</taxon>
        <taxon>Pseudomonadati</taxon>
        <taxon>Pseudomonadota</taxon>
        <taxon>Betaproteobacteria</taxon>
        <taxon>Burkholderiales</taxon>
        <taxon>Comamonadaceae</taxon>
        <taxon>Comamonas</taxon>
    </lineage>
</organism>
<feature type="signal peptide" evidence="2">
    <location>
        <begin position="1"/>
        <end position="22"/>
    </location>
</feature>
<reference evidence="3 4" key="1">
    <citation type="submission" date="2020-06" db="EMBL/GenBank/DDBJ databases">
        <title>Acidovorax antarctica sp. nov., isolated from Corinth ice sheet soil, Antarctic Fields Peninsula.</title>
        <authorList>
            <person name="Xu Q."/>
            <person name="Peng F."/>
        </authorList>
    </citation>
    <scope>NUCLEOTIDE SEQUENCE [LARGE SCALE GENOMIC DNA]</scope>
    <source>
        <strain evidence="3 4">16-35-5</strain>
    </source>
</reference>
<dbReference type="InterPro" id="IPR051058">
    <property type="entry name" value="GDSL_Est/Lipase"/>
</dbReference>
<feature type="chain" id="PRO_5026956757" evidence="2">
    <location>
        <begin position="23"/>
        <end position="318"/>
    </location>
</feature>
<evidence type="ECO:0000256" key="2">
    <source>
        <dbReference type="SAM" id="SignalP"/>
    </source>
</evidence>
<dbReference type="InterPro" id="IPR036514">
    <property type="entry name" value="SGNH_hydro_sf"/>
</dbReference>
<keyword evidence="4" id="KW-1185">Reference proteome</keyword>
<gene>
    <name evidence="3" type="ORF">HUK68_00780</name>
</gene>
<keyword evidence="1" id="KW-0378">Hydrolase</keyword>
<evidence type="ECO:0000313" key="4">
    <source>
        <dbReference type="Proteomes" id="UP000509579"/>
    </source>
</evidence>
<dbReference type="RefSeq" id="WP_175502478.1">
    <property type="nucleotide sequence ID" value="NZ_CP054840.1"/>
</dbReference>
<keyword evidence="2" id="KW-0732">Signal</keyword>
<sequence>MAANWMRRTALVTACATAVLLAACGSSTTESALSPSRFIAFGDAAADVGQNGASYTVNDSSLNNWTRYVAAQYGKELKPSNQGGLSYAFGNARIAATPDAAGNAATPTVAAQIDSFLASGGALQKDDVVLLSAGTSDLIVGLSAVIAGTQTAAQYEASARSLGAQYADQIRRLTNAGAKHVVFSGSYDLGKSRWAVEKVQVPAAEAASKAFNEALLIGVNDLGDSALYVDLAYYVNLYTYSPNSYGFNNATTPVCTSVDAGPGIGIGAGEINSSLCTTSTLIAGANQDTYLFADKVYLTPSAYRQFGVYAYDKLRLRW</sequence>
<dbReference type="PANTHER" id="PTHR45648">
    <property type="entry name" value="GDSL LIPASE/ACYLHYDROLASE FAMILY PROTEIN (AFU_ORTHOLOGUE AFUA_4G14700)"/>
    <property type="match status" value="1"/>
</dbReference>
<evidence type="ECO:0000256" key="1">
    <source>
        <dbReference type="ARBA" id="ARBA00022801"/>
    </source>
</evidence>
<protein>
    <submittedName>
        <fullName evidence="3">GDSL family lipase</fullName>
    </submittedName>
</protein>
<dbReference type="PROSITE" id="PS51257">
    <property type="entry name" value="PROKAR_LIPOPROTEIN"/>
    <property type="match status" value="1"/>
</dbReference>
<dbReference type="EMBL" id="CP054840">
    <property type="protein sequence ID" value="QKV51542.1"/>
    <property type="molecule type" value="Genomic_DNA"/>
</dbReference>
<dbReference type="CDD" id="cd01847">
    <property type="entry name" value="Triacylglycerol_lipase_like"/>
    <property type="match status" value="1"/>
</dbReference>
<dbReference type="Gene3D" id="3.40.50.1110">
    <property type="entry name" value="SGNH hydrolase"/>
    <property type="match status" value="1"/>
</dbReference>
<dbReference type="PANTHER" id="PTHR45648:SF22">
    <property type="entry name" value="GDSL LIPASE_ACYLHYDROLASE FAMILY PROTEIN (AFU_ORTHOLOGUE AFUA_4G14700)"/>
    <property type="match status" value="1"/>
</dbReference>
<accession>A0A6N1X0P8</accession>
<dbReference type="AlphaFoldDB" id="A0A6N1X0P8"/>
<dbReference type="KEGG" id="aant:HUK68_00780"/>
<proteinExistence type="predicted"/>
<evidence type="ECO:0000313" key="3">
    <source>
        <dbReference type="EMBL" id="QKV51542.1"/>
    </source>
</evidence>
<dbReference type="Proteomes" id="UP000509579">
    <property type="component" value="Chromosome"/>
</dbReference>
<name>A0A6N1X0P8_9BURK</name>
<dbReference type="GO" id="GO:0016788">
    <property type="term" value="F:hydrolase activity, acting on ester bonds"/>
    <property type="evidence" value="ECO:0007669"/>
    <property type="project" value="UniProtKB-ARBA"/>
</dbReference>